<accession>A0A0R1ZNT2</accession>
<dbReference type="Proteomes" id="UP000051679">
    <property type="component" value="Unassembled WGS sequence"/>
</dbReference>
<evidence type="ECO:0000259" key="1">
    <source>
        <dbReference type="Pfam" id="PF05043"/>
    </source>
</evidence>
<proteinExistence type="predicted"/>
<evidence type="ECO:0000313" key="3">
    <source>
        <dbReference type="Proteomes" id="UP000051679"/>
    </source>
</evidence>
<dbReference type="AlphaFoldDB" id="A0A0R1ZNT2"/>
<protein>
    <recommendedName>
        <fullName evidence="1">Mga helix-turn-helix domain-containing protein</fullName>
    </recommendedName>
</protein>
<gene>
    <name evidence="2" type="ORF">FC18_GL000820</name>
</gene>
<comment type="caution">
    <text evidence="2">The sequence shown here is derived from an EMBL/GenBank/DDBJ whole genome shotgun (WGS) entry which is preliminary data.</text>
</comment>
<dbReference type="RefSeq" id="WP_056975433.1">
    <property type="nucleotide sequence ID" value="NZ_AYYO01000010.1"/>
</dbReference>
<dbReference type="InterPro" id="IPR007737">
    <property type="entry name" value="Mga_HTH"/>
</dbReference>
<dbReference type="STRING" id="1291052.FC18_GL000820"/>
<name>A0A0R1ZNT2_9LACO</name>
<dbReference type="PATRIC" id="fig|1291052.5.peg.835"/>
<reference evidence="2 3" key="1">
    <citation type="journal article" date="2015" name="Genome Announc.">
        <title>Expanding the biotechnology potential of lactobacilli through comparative genomics of 213 strains and associated genera.</title>
        <authorList>
            <person name="Sun Z."/>
            <person name="Harris H.M."/>
            <person name="McCann A."/>
            <person name="Guo C."/>
            <person name="Argimon S."/>
            <person name="Zhang W."/>
            <person name="Yang X."/>
            <person name="Jeffery I.B."/>
            <person name="Cooney J.C."/>
            <person name="Kagawa T.F."/>
            <person name="Liu W."/>
            <person name="Song Y."/>
            <person name="Salvetti E."/>
            <person name="Wrobel A."/>
            <person name="Rasinkangas P."/>
            <person name="Parkhill J."/>
            <person name="Rea M.C."/>
            <person name="O'Sullivan O."/>
            <person name="Ritari J."/>
            <person name="Douillard F.P."/>
            <person name="Paul Ross R."/>
            <person name="Yang R."/>
            <person name="Briner A.E."/>
            <person name="Felis G.E."/>
            <person name="de Vos W.M."/>
            <person name="Barrangou R."/>
            <person name="Klaenhammer T.R."/>
            <person name="Caufield P.W."/>
            <person name="Cui Y."/>
            <person name="Zhang H."/>
            <person name="O'Toole P.W."/>
        </authorList>
    </citation>
    <scope>NUCLEOTIDE SEQUENCE [LARGE SCALE GENOMIC DNA]</scope>
    <source>
        <strain evidence="2 3">DSM 20505</strain>
    </source>
</reference>
<keyword evidence="3" id="KW-1185">Reference proteome</keyword>
<evidence type="ECO:0000313" key="2">
    <source>
        <dbReference type="EMBL" id="KRM56034.1"/>
    </source>
</evidence>
<organism evidence="2 3">
    <name type="scientific">Lacticaseibacillus sharpeae JCM 1186 = DSM 20505</name>
    <dbReference type="NCBI Taxonomy" id="1291052"/>
    <lineage>
        <taxon>Bacteria</taxon>
        <taxon>Bacillati</taxon>
        <taxon>Bacillota</taxon>
        <taxon>Bacilli</taxon>
        <taxon>Lactobacillales</taxon>
        <taxon>Lactobacillaceae</taxon>
        <taxon>Lacticaseibacillus</taxon>
    </lineage>
</organism>
<feature type="domain" description="Mga helix-turn-helix" evidence="1">
    <location>
        <begin position="89"/>
        <end position="160"/>
    </location>
</feature>
<dbReference type="EMBL" id="AYYO01000010">
    <property type="protein sequence ID" value="KRM56034.1"/>
    <property type="molecule type" value="Genomic_DNA"/>
</dbReference>
<dbReference type="Pfam" id="PF05043">
    <property type="entry name" value="Mga"/>
    <property type="match status" value="1"/>
</dbReference>
<dbReference type="OrthoDB" id="2324404at2"/>
<sequence length="501" mass="56647">MYTYQLFLGHNDQSRLEFYQQYIDLPREYQNAETVAKLRGVSTTSVYRMIQIIGDELNELRVSKGAAPVAHTEPISRRFNIPAPCYAVYLMRQSIVGEFLCAVMQHPDWTVKEFADAQGTSTATVFRRTKALSEMLKQYDLRLNYNPISINGNEMVVRITLSEILWQICQDGVDLFPELGDLPEQTALRLEKAQLVMPNFNHRRLRLICAVNIIRANSKHPLNSLRPLDEIITITGFKPALNHMPDFVSDFPNTIALIHLETMLCAGFHTHDDELLSRFIGYHARLNTADWQLVSLIQRRMHTVAGVNAHMLDNQVLVGNILSVTVAMKILGVGVPVLEPVVVPVGSASPSSLENMLKQIFATLPGHLQGFRKIQTPLTRRITPLLATALPDAKRHVRIYIDETMDHQEYAAIEASLTQMPAVQLVHSESVARLIITADMTKVSDPRVDKSKYFYFSISSYSSWLSLEHYIHYLAVHEKGIKTGSGIDYTYIDEDLAVAED</sequence>